<organism evidence="2">
    <name type="scientific">Zea mays</name>
    <name type="common">Maize</name>
    <dbReference type="NCBI Taxonomy" id="4577"/>
    <lineage>
        <taxon>Eukaryota</taxon>
        <taxon>Viridiplantae</taxon>
        <taxon>Streptophyta</taxon>
        <taxon>Embryophyta</taxon>
        <taxon>Tracheophyta</taxon>
        <taxon>Spermatophyta</taxon>
        <taxon>Magnoliopsida</taxon>
        <taxon>Liliopsida</taxon>
        <taxon>Poales</taxon>
        <taxon>Poaceae</taxon>
        <taxon>PACMAD clade</taxon>
        <taxon>Panicoideae</taxon>
        <taxon>Andropogonodae</taxon>
        <taxon>Andropogoneae</taxon>
        <taxon>Tripsacinae</taxon>
        <taxon>Zea</taxon>
    </lineage>
</organism>
<feature type="region of interest" description="Disordered" evidence="1">
    <location>
        <begin position="268"/>
        <end position="303"/>
    </location>
</feature>
<sequence>MILSIYLSATCMLSKAIVLPGLLLACYCYRGQNRFEGLDKHLNFPLLSTSQPLDFLPESVVDHPLLSGPPTVHRLMSETDLLRLWTGFGRTQLLGTLFFGCPPPLMVMMRGCSVGTGRANVLVAYPTERAGNAVDRRYATFSTVSSMVRTQLLGDVKLAGAQVVVAFMIRHLHHQGLLLFTPAMPGRRRPLNRDHAAGRARTAHGSRAQALRGDVAAARVPTHRGLAERRGALELHALLPPPPRRHEAAQGRRVGVALDGAERVRARARPGPLHGGGARGPARPRRRGSRPRHARPPRLRRGVGLCGAGLGAGAARRPHVVGELRRGYAAIASPASRATAAAPGRHGVGAFGLLALARGLPLHHGVRGVAGRGRVKVSLLDGGRGWGRPERGR</sequence>
<dbReference type="AlphaFoldDB" id="B7ZZQ7"/>
<feature type="compositionally biased region" description="Basic residues" evidence="1">
    <location>
        <begin position="282"/>
        <end position="301"/>
    </location>
</feature>
<accession>B7ZZQ7</accession>
<name>B7ZZQ7_MAIZE</name>
<proteinExistence type="evidence at transcript level"/>
<dbReference type="EMBL" id="BT054799">
    <property type="protein sequence ID" value="ACL53406.1"/>
    <property type="molecule type" value="mRNA"/>
</dbReference>
<reference evidence="2" key="1">
    <citation type="journal article" date="2009" name="PLoS Genet.">
        <title>Sequencing, mapping, and analysis of 27,455 maize full-length cDNAs.</title>
        <authorList>
            <person name="Soderlund C."/>
            <person name="Descour A."/>
            <person name="Kudrna D."/>
            <person name="Bomhoff M."/>
            <person name="Boyd L."/>
            <person name="Currie J."/>
            <person name="Angelova A."/>
            <person name="Collura K."/>
            <person name="Wissotski M."/>
            <person name="Ashley E."/>
            <person name="Morrow D."/>
            <person name="Fernandes J."/>
            <person name="Walbot V."/>
            <person name="Yu Y."/>
        </authorList>
    </citation>
    <scope>NUCLEOTIDE SEQUENCE</scope>
    <source>
        <strain evidence="2">B73</strain>
    </source>
</reference>
<reference evidence="2" key="2">
    <citation type="submission" date="2012-06" db="EMBL/GenBank/DDBJ databases">
        <authorList>
            <person name="Yu Y."/>
            <person name="Currie J."/>
            <person name="Lomeli R."/>
            <person name="Angelova A."/>
            <person name="Collura K."/>
            <person name="Wissotski M."/>
            <person name="Campos D."/>
            <person name="Kudrna D."/>
            <person name="Golser W."/>
            <person name="Ashely E."/>
            <person name="Descour A."/>
            <person name="Fernandes J."/>
            <person name="Soderlund C."/>
            <person name="Walbot V."/>
        </authorList>
    </citation>
    <scope>NUCLEOTIDE SEQUENCE</scope>
    <source>
        <strain evidence="2">B73</strain>
    </source>
</reference>
<evidence type="ECO:0000256" key="1">
    <source>
        <dbReference type="SAM" id="MobiDB-lite"/>
    </source>
</evidence>
<protein>
    <submittedName>
        <fullName evidence="2">Uncharacterized protein</fullName>
    </submittedName>
</protein>
<evidence type="ECO:0000313" key="2">
    <source>
        <dbReference type="EMBL" id="ACL53406.1"/>
    </source>
</evidence>